<evidence type="ECO:0000256" key="5">
    <source>
        <dbReference type="ARBA" id="ARBA00022741"/>
    </source>
</evidence>
<dbReference type="AlphaFoldDB" id="A0A835JH04"/>
<dbReference type="PANTHER" id="PTHR10903">
    <property type="entry name" value="GTPASE, IMAP FAMILY MEMBER-RELATED"/>
    <property type="match status" value="1"/>
</dbReference>
<dbReference type="PANTHER" id="PTHR10903:SF149">
    <property type="entry name" value="TRANSLOCASE OF CHLOROPLAST 33, CHLOROPLASTIC"/>
    <property type="match status" value="1"/>
</dbReference>
<dbReference type="GO" id="GO:0042802">
    <property type="term" value="F:identical protein binding"/>
    <property type="evidence" value="ECO:0007669"/>
    <property type="project" value="UniProtKB-ARBA"/>
</dbReference>
<dbReference type="Proteomes" id="UP000657918">
    <property type="component" value="Unassembled WGS sequence"/>
</dbReference>
<evidence type="ECO:0000256" key="1">
    <source>
        <dbReference type="ARBA" id="ARBA00022448"/>
    </source>
</evidence>
<dbReference type="SUPFAM" id="SSF52540">
    <property type="entry name" value="P-loop containing nucleoside triphosphate hydrolases"/>
    <property type="match status" value="1"/>
</dbReference>
<keyword evidence="9" id="KW-1133">Transmembrane helix</keyword>
<dbReference type="GO" id="GO:0006886">
    <property type="term" value="P:intracellular protein transport"/>
    <property type="evidence" value="ECO:0007669"/>
    <property type="project" value="InterPro"/>
</dbReference>
<keyword evidence="11" id="KW-0472">Membrane</keyword>
<keyword evidence="3" id="KW-0934">Plastid</keyword>
<keyword evidence="2" id="KW-0150">Chloroplast</keyword>
<dbReference type="Pfam" id="PF04548">
    <property type="entry name" value="AIG1"/>
    <property type="match status" value="1"/>
</dbReference>
<protein>
    <recommendedName>
        <fullName evidence="14">AIG1-type G domain-containing protein</fullName>
    </recommendedName>
</protein>
<feature type="domain" description="AIG1-type G" evidence="14">
    <location>
        <begin position="79"/>
        <end position="316"/>
    </location>
</feature>
<dbReference type="NCBIfam" id="TIGR00991">
    <property type="entry name" value="3a0901s02IAP34"/>
    <property type="match status" value="1"/>
</dbReference>
<dbReference type="InterPro" id="IPR006703">
    <property type="entry name" value="G_AIG1"/>
</dbReference>
<evidence type="ECO:0000256" key="4">
    <source>
        <dbReference type="ARBA" id="ARBA00022692"/>
    </source>
</evidence>
<dbReference type="FunFam" id="3.40.50.300:FF:001070">
    <property type="entry name" value="Translocase of chloroplast"/>
    <property type="match status" value="1"/>
</dbReference>
<evidence type="ECO:0000256" key="7">
    <source>
        <dbReference type="ARBA" id="ARBA00022805"/>
    </source>
</evidence>
<proteinExistence type="inferred from homology"/>
<keyword evidence="7" id="KW-1002">Plastid outer membrane</keyword>
<dbReference type="InterPro" id="IPR045058">
    <property type="entry name" value="GIMA/IAN/Toc"/>
</dbReference>
<dbReference type="GO" id="GO:0005525">
    <property type="term" value="F:GTP binding"/>
    <property type="evidence" value="ECO:0007669"/>
    <property type="project" value="UniProtKB-KW"/>
</dbReference>
<accession>A0A835JH04</accession>
<dbReference type="InterPro" id="IPR005688">
    <property type="entry name" value="Toc34"/>
</dbReference>
<dbReference type="OrthoDB" id="8954335at2759"/>
<comment type="subcellular location">
    <subcellularLocation>
        <location evidence="12">Plastid</location>
        <location evidence="12">Chloroplast outer membrane</location>
    </subcellularLocation>
</comment>
<evidence type="ECO:0000256" key="8">
    <source>
        <dbReference type="ARBA" id="ARBA00022927"/>
    </source>
</evidence>
<evidence type="ECO:0000313" key="16">
    <source>
        <dbReference type="Proteomes" id="UP000657918"/>
    </source>
</evidence>
<comment type="caution">
    <text evidence="15">The sequence shown here is derived from an EMBL/GenBank/DDBJ whole genome shotgun (WGS) entry which is preliminary data.</text>
</comment>
<evidence type="ECO:0000256" key="12">
    <source>
        <dbReference type="ARBA" id="ARBA00024013"/>
    </source>
</evidence>
<evidence type="ECO:0000259" key="14">
    <source>
        <dbReference type="PROSITE" id="PS51720"/>
    </source>
</evidence>
<evidence type="ECO:0000256" key="6">
    <source>
        <dbReference type="ARBA" id="ARBA00022801"/>
    </source>
</evidence>
<keyword evidence="1" id="KW-0813">Transport</keyword>
<dbReference type="Gene3D" id="3.40.50.300">
    <property type="entry name" value="P-loop containing nucleotide triphosphate hydrolases"/>
    <property type="match status" value="1"/>
</dbReference>
<name>A0A835JH04_9ROSI</name>
<keyword evidence="5" id="KW-0547">Nucleotide-binding</keyword>
<reference evidence="15 16" key="1">
    <citation type="submission" date="2020-10" db="EMBL/GenBank/DDBJ databases">
        <title>Plant Genome Project.</title>
        <authorList>
            <person name="Zhang R.-G."/>
        </authorList>
    </citation>
    <scope>NUCLEOTIDE SEQUENCE [LARGE SCALE GENOMIC DNA]</scope>
    <source>
        <strain evidence="15">FAFU-HL-1</strain>
        <tissue evidence="15">Leaf</tissue>
    </source>
</reference>
<evidence type="ECO:0000256" key="9">
    <source>
        <dbReference type="ARBA" id="ARBA00022989"/>
    </source>
</evidence>
<dbReference type="PROSITE" id="PS51720">
    <property type="entry name" value="G_AIG1"/>
    <property type="match status" value="1"/>
</dbReference>
<keyword evidence="4" id="KW-0812">Transmembrane</keyword>
<dbReference type="GO" id="GO:0009707">
    <property type="term" value="C:chloroplast outer membrane"/>
    <property type="evidence" value="ECO:0007669"/>
    <property type="project" value="UniProtKB-SubCell"/>
</dbReference>
<dbReference type="InterPro" id="IPR027417">
    <property type="entry name" value="P-loop_NTPase"/>
</dbReference>
<evidence type="ECO:0000256" key="13">
    <source>
        <dbReference type="ARBA" id="ARBA00060807"/>
    </source>
</evidence>
<keyword evidence="10" id="KW-0342">GTP-binding</keyword>
<comment type="similarity">
    <text evidence="13">Belongs to the TRAFAC class TrmE-Era-EngA-EngB-Septin-like GTPase superfamily. AIG1/Toc34/Toc159-like paraseptin GTPase family. TOC34 subfamily.</text>
</comment>
<keyword evidence="16" id="KW-1185">Reference proteome</keyword>
<evidence type="ECO:0000256" key="10">
    <source>
        <dbReference type="ARBA" id="ARBA00023134"/>
    </source>
</evidence>
<dbReference type="EMBL" id="JADGMS010000014">
    <property type="protein sequence ID" value="KAF9669166.1"/>
    <property type="molecule type" value="Genomic_DNA"/>
</dbReference>
<evidence type="ECO:0000256" key="3">
    <source>
        <dbReference type="ARBA" id="ARBA00022640"/>
    </source>
</evidence>
<evidence type="ECO:0000313" key="15">
    <source>
        <dbReference type="EMBL" id="KAF9669166.1"/>
    </source>
</evidence>
<keyword evidence="8" id="KW-0653">Protein transport</keyword>
<keyword evidence="6" id="KW-0378">Hydrolase</keyword>
<gene>
    <name evidence="15" type="ORF">SADUNF_Sadunf14G0079700</name>
</gene>
<evidence type="ECO:0000256" key="2">
    <source>
        <dbReference type="ARBA" id="ARBA00022528"/>
    </source>
</evidence>
<sequence>MQEQSTGKQQGLGLLSSSLRRNDAGGDDDIARLGVPGWILVYKLKMGSILRDWQGFHQFPAATQSKLVELFAKLKEQGVNKMTILVMGKGGVGKSSTVNSLLGERAVNVSSFQSESFRPVMVSRDRAGFTLNIIDTPGLVEGGYVNYQALELIKRFLLNKTINVLLYVDRLDAYRVDDLDKQIISAITDSFGKEIWNKSLLVLTHAQLCPPDDLSYDVFCARRSEAVLKTIRMGAQIRKRDFEVVHNDVKCTSISMDSAIPVGLVENSGRCNKNENDEKILPNGDAWIPSMVKEIVGIATNGKKSLLVDEKLVNGSESNDRGKIFIPLILGVQWLLVKWIQREIKKDIVKGGKYI</sequence>
<organism evidence="15 16">
    <name type="scientific">Salix dunnii</name>
    <dbReference type="NCBI Taxonomy" id="1413687"/>
    <lineage>
        <taxon>Eukaryota</taxon>
        <taxon>Viridiplantae</taxon>
        <taxon>Streptophyta</taxon>
        <taxon>Embryophyta</taxon>
        <taxon>Tracheophyta</taxon>
        <taxon>Spermatophyta</taxon>
        <taxon>Magnoliopsida</taxon>
        <taxon>eudicotyledons</taxon>
        <taxon>Gunneridae</taxon>
        <taxon>Pentapetalae</taxon>
        <taxon>rosids</taxon>
        <taxon>fabids</taxon>
        <taxon>Malpighiales</taxon>
        <taxon>Salicaceae</taxon>
        <taxon>Saliceae</taxon>
        <taxon>Salix</taxon>
    </lineage>
</organism>
<dbReference type="GO" id="GO:0016787">
    <property type="term" value="F:hydrolase activity"/>
    <property type="evidence" value="ECO:0007669"/>
    <property type="project" value="UniProtKB-KW"/>
</dbReference>
<dbReference type="GO" id="GO:0015450">
    <property type="term" value="F:protein-transporting ATPase activity"/>
    <property type="evidence" value="ECO:0007669"/>
    <property type="project" value="InterPro"/>
</dbReference>
<evidence type="ECO:0000256" key="11">
    <source>
        <dbReference type="ARBA" id="ARBA00023136"/>
    </source>
</evidence>